<dbReference type="GO" id="GO:0030255">
    <property type="term" value="P:protein secretion by the type IV secretion system"/>
    <property type="evidence" value="ECO:0007669"/>
    <property type="project" value="InterPro"/>
</dbReference>
<evidence type="ECO:0000256" key="2">
    <source>
        <dbReference type="ARBA" id="ARBA00022692"/>
    </source>
</evidence>
<evidence type="ECO:0000256" key="4">
    <source>
        <dbReference type="ARBA" id="ARBA00023136"/>
    </source>
</evidence>
<gene>
    <name evidence="6" type="ORF">HDF15_000844</name>
</gene>
<sequence length="232" mass="24566">MAKFLNFFMLITFAYVMVKFYDSSIPGIGYSLKGFINGGAQQLVDLIGTDSANSILSTLQQAETSQGPGMMSTVMNPYNAIILALIQVLLAGLSALISVIIAYGAVASAIVGLLGPIFIPFLVFEKLEFLFWGWLRAFLAFSFYKVVAAATLSVLSQLLAHYYAMMSGFTDPATMVEKLPVLILLVIVNGFILLKIPAMTATIFSGHVGGHDAGTGIVSSLATTAATGALMG</sequence>
<accession>A0A7W7ZM63</accession>
<evidence type="ECO:0000256" key="3">
    <source>
        <dbReference type="ARBA" id="ARBA00022989"/>
    </source>
</evidence>
<comment type="caution">
    <text evidence="6">The sequence shown here is derived from an EMBL/GenBank/DDBJ whole genome shotgun (WGS) entry which is preliminary data.</text>
</comment>
<reference evidence="6 7" key="1">
    <citation type="submission" date="2020-08" db="EMBL/GenBank/DDBJ databases">
        <title>Genomic Encyclopedia of Type Strains, Phase IV (KMG-V): Genome sequencing to study the core and pangenomes of soil and plant-associated prokaryotes.</title>
        <authorList>
            <person name="Whitman W."/>
        </authorList>
    </citation>
    <scope>NUCLEOTIDE SEQUENCE [LARGE SCALE GENOMIC DNA]</scope>
    <source>
        <strain evidence="6 7">X5P3</strain>
    </source>
</reference>
<feature type="transmembrane region" description="Helical" evidence="5">
    <location>
        <begin position="137"/>
        <end position="159"/>
    </location>
</feature>
<dbReference type="Proteomes" id="UP000584867">
    <property type="component" value="Unassembled WGS sequence"/>
</dbReference>
<organism evidence="6 7">
    <name type="scientific">Granulicella mallensis</name>
    <dbReference type="NCBI Taxonomy" id="940614"/>
    <lineage>
        <taxon>Bacteria</taxon>
        <taxon>Pseudomonadati</taxon>
        <taxon>Acidobacteriota</taxon>
        <taxon>Terriglobia</taxon>
        <taxon>Terriglobales</taxon>
        <taxon>Acidobacteriaceae</taxon>
        <taxon>Granulicella</taxon>
    </lineage>
</organism>
<dbReference type="Pfam" id="PF04610">
    <property type="entry name" value="TrbL"/>
    <property type="match status" value="1"/>
</dbReference>
<feature type="transmembrane region" description="Helical" evidence="5">
    <location>
        <begin position="179"/>
        <end position="196"/>
    </location>
</feature>
<dbReference type="GO" id="GO:0016020">
    <property type="term" value="C:membrane"/>
    <property type="evidence" value="ECO:0007669"/>
    <property type="project" value="UniProtKB-SubCell"/>
</dbReference>
<dbReference type="EMBL" id="JACHIO010000003">
    <property type="protein sequence ID" value="MBB5062514.1"/>
    <property type="molecule type" value="Genomic_DNA"/>
</dbReference>
<evidence type="ECO:0000313" key="6">
    <source>
        <dbReference type="EMBL" id="MBB5062514.1"/>
    </source>
</evidence>
<feature type="transmembrane region" description="Helical" evidence="5">
    <location>
        <begin position="80"/>
        <end position="101"/>
    </location>
</feature>
<keyword evidence="2 5" id="KW-0812">Transmembrane</keyword>
<dbReference type="InterPro" id="IPR007688">
    <property type="entry name" value="Conjugal_tfr_TrbL/VirB6"/>
</dbReference>
<name>A0A7W7ZM63_9BACT</name>
<evidence type="ECO:0000256" key="5">
    <source>
        <dbReference type="SAM" id="Phobius"/>
    </source>
</evidence>
<evidence type="ECO:0000313" key="7">
    <source>
        <dbReference type="Proteomes" id="UP000584867"/>
    </source>
</evidence>
<feature type="transmembrane region" description="Helical" evidence="5">
    <location>
        <begin position="107"/>
        <end position="125"/>
    </location>
</feature>
<protein>
    <submittedName>
        <fullName evidence="6">Type IV secretory pathway VirB6-like protein</fullName>
    </submittedName>
</protein>
<proteinExistence type="predicted"/>
<keyword evidence="4 5" id="KW-0472">Membrane</keyword>
<keyword evidence="3 5" id="KW-1133">Transmembrane helix</keyword>
<dbReference type="AlphaFoldDB" id="A0A7W7ZM63"/>
<evidence type="ECO:0000256" key="1">
    <source>
        <dbReference type="ARBA" id="ARBA00004141"/>
    </source>
</evidence>
<comment type="subcellular location">
    <subcellularLocation>
        <location evidence="1">Membrane</location>
        <topology evidence="1">Multi-pass membrane protein</topology>
    </subcellularLocation>
</comment>